<evidence type="ECO:0000313" key="2">
    <source>
        <dbReference type="EMBL" id="SHH84651.1"/>
    </source>
</evidence>
<dbReference type="AlphaFoldDB" id="A0A1M5WB18"/>
<sequence length="114" mass="13301">MTKRQKDFAIRLAAYLIFLATTFLPYDKYRFKGIGYVILFTAIAKDEIKDILNKGNKKDITILVMAFLFFSAVMILPGEMMFMQFFGIFLFIAAIYKENIKDSIQGFRKKNNEI</sequence>
<evidence type="ECO:0000313" key="3">
    <source>
        <dbReference type="Proteomes" id="UP000184241"/>
    </source>
</evidence>
<gene>
    <name evidence="2" type="ORF">SAMN02745941_01006</name>
</gene>
<dbReference type="Proteomes" id="UP000184241">
    <property type="component" value="Unassembled WGS sequence"/>
</dbReference>
<protein>
    <submittedName>
        <fullName evidence="2">Uncharacterized protein</fullName>
    </submittedName>
</protein>
<dbReference type="EMBL" id="FQXU01000004">
    <property type="protein sequence ID" value="SHH84651.1"/>
    <property type="molecule type" value="Genomic_DNA"/>
</dbReference>
<dbReference type="RefSeq" id="WP_073017353.1">
    <property type="nucleotide sequence ID" value="NZ_FQXU01000004.1"/>
</dbReference>
<feature type="transmembrane region" description="Helical" evidence="1">
    <location>
        <begin position="60"/>
        <end position="76"/>
    </location>
</feature>
<name>A0A1M5WB18_9CLOT</name>
<reference evidence="2 3" key="1">
    <citation type="submission" date="2016-11" db="EMBL/GenBank/DDBJ databases">
        <authorList>
            <person name="Jaros S."/>
            <person name="Januszkiewicz K."/>
            <person name="Wedrychowicz H."/>
        </authorList>
    </citation>
    <scope>NUCLEOTIDE SEQUENCE [LARGE SCALE GENOMIC DNA]</scope>
    <source>
        <strain evidence="2 3">DSM 6191</strain>
    </source>
</reference>
<evidence type="ECO:0000256" key="1">
    <source>
        <dbReference type="SAM" id="Phobius"/>
    </source>
</evidence>
<organism evidence="2 3">
    <name type="scientific">Clostridium intestinale DSM 6191</name>
    <dbReference type="NCBI Taxonomy" id="1121320"/>
    <lineage>
        <taxon>Bacteria</taxon>
        <taxon>Bacillati</taxon>
        <taxon>Bacillota</taxon>
        <taxon>Clostridia</taxon>
        <taxon>Eubacteriales</taxon>
        <taxon>Clostridiaceae</taxon>
        <taxon>Clostridium</taxon>
    </lineage>
</organism>
<feature type="transmembrane region" description="Helical" evidence="1">
    <location>
        <begin position="7"/>
        <end position="25"/>
    </location>
</feature>
<proteinExistence type="predicted"/>
<keyword evidence="1" id="KW-0812">Transmembrane</keyword>
<keyword evidence="1" id="KW-0472">Membrane</keyword>
<accession>A0A1M5WB18</accession>
<keyword evidence="1" id="KW-1133">Transmembrane helix</keyword>